<gene>
    <name evidence="2" type="ORF">D0Q02_14895</name>
</gene>
<comment type="caution">
    <text evidence="2">The sequence shown here is derived from an EMBL/GenBank/DDBJ whole genome shotgun (WGS) entry which is preliminary data.</text>
</comment>
<dbReference type="NCBIfam" id="TIGR00702">
    <property type="entry name" value="YcaO-type kinase domain"/>
    <property type="match status" value="1"/>
</dbReference>
<dbReference type="PROSITE" id="PS51664">
    <property type="entry name" value="YCAO"/>
    <property type="match status" value="1"/>
</dbReference>
<dbReference type="PANTHER" id="PTHR37809:SF1">
    <property type="entry name" value="RIBOSOMAL PROTEIN S12 METHYLTHIOTRANSFERASE ACCESSORY FACTOR YCAO"/>
    <property type="match status" value="1"/>
</dbReference>
<protein>
    <recommendedName>
        <fullName evidence="1">YcaO domain-containing protein</fullName>
    </recommendedName>
</protein>
<dbReference type="OrthoDB" id="109999at2"/>
<dbReference type="Pfam" id="PF02624">
    <property type="entry name" value="YcaO"/>
    <property type="match status" value="1"/>
</dbReference>
<evidence type="ECO:0000313" key="3">
    <source>
        <dbReference type="Proteomes" id="UP000262621"/>
    </source>
</evidence>
<proteinExistence type="predicted"/>
<organism evidence="2 3">
    <name type="scientific">Micromonospora craniellae</name>
    <dbReference type="NCBI Taxonomy" id="2294034"/>
    <lineage>
        <taxon>Bacteria</taxon>
        <taxon>Bacillati</taxon>
        <taxon>Actinomycetota</taxon>
        <taxon>Actinomycetes</taxon>
        <taxon>Micromonosporales</taxon>
        <taxon>Micromonosporaceae</taxon>
        <taxon>Micromonospora</taxon>
    </lineage>
</organism>
<dbReference type="RefSeq" id="WP_117228580.1">
    <property type="nucleotide sequence ID" value="NZ_CP061725.1"/>
</dbReference>
<reference evidence="2 3" key="1">
    <citation type="submission" date="2018-08" db="EMBL/GenBank/DDBJ databases">
        <title>Verrucosispora craniellae sp. nov., isolated from a marine sponge in the South China Sea.</title>
        <authorList>
            <person name="Li L."/>
            <person name="Lin H.W."/>
        </authorList>
    </citation>
    <scope>NUCLEOTIDE SEQUENCE [LARGE SCALE GENOMIC DNA]</scope>
    <source>
        <strain evidence="2 3">LHW63014</strain>
    </source>
</reference>
<feature type="domain" description="YcaO" evidence="1">
    <location>
        <begin position="73"/>
        <end position="412"/>
    </location>
</feature>
<sequence length="412" mass="44116">MNRLLPGDTPLVKLHTDGTHRVAPLAETIDRVRRHFGPLGITRVADVTGLDRIGIPVVMVVRPNSRSLAVSQGKGTTLAAARASGLMEAAETHHAEHPPVPLRLATATDLARTADVIATGLPVPAHSGFHPDLPMLWAEGTDLTSGAPVWVPYETVHTDYTVTDLPGAGCFYATSNGLASGNHPREAVLHGLFEVVERDATVLWSLAAPETQDITRIDLATVDDPGCRRLLDDFDRADVLVAVWDQTSDLGLPAFSCEIIDRYANPLHVVPAAAGMGCHTDRGVALSRALTEAAQSRLTAITGSRDDQPPPAYARSHDLHALAGHRAVLADESPARRDFRQVPEIRHDTVDDDIADVCARLAKAGCDRVVAVDLSRPEFGIDVVRVVVPGLEHVDLDSAEVMIGPRARQAMA</sequence>
<keyword evidence="3" id="KW-1185">Reference proteome</keyword>
<dbReference type="EMBL" id="QVFU01000013">
    <property type="protein sequence ID" value="RFS45888.1"/>
    <property type="molecule type" value="Genomic_DNA"/>
</dbReference>
<evidence type="ECO:0000313" key="2">
    <source>
        <dbReference type="EMBL" id="RFS45888.1"/>
    </source>
</evidence>
<dbReference type="Gene3D" id="3.30.160.660">
    <property type="match status" value="1"/>
</dbReference>
<accession>A0A372FYW4</accession>
<dbReference type="AlphaFoldDB" id="A0A372FYW4"/>
<name>A0A372FYW4_9ACTN</name>
<dbReference type="PANTHER" id="PTHR37809">
    <property type="entry name" value="RIBOSOMAL PROTEIN S12 METHYLTHIOTRANSFERASE ACCESSORY FACTOR YCAO"/>
    <property type="match status" value="1"/>
</dbReference>
<dbReference type="InterPro" id="IPR003776">
    <property type="entry name" value="YcaO-like_dom"/>
</dbReference>
<dbReference type="Proteomes" id="UP000262621">
    <property type="component" value="Unassembled WGS sequence"/>
</dbReference>
<evidence type="ECO:0000259" key="1">
    <source>
        <dbReference type="PROSITE" id="PS51664"/>
    </source>
</evidence>